<feature type="coiled-coil region" evidence="5">
    <location>
        <begin position="88"/>
        <end position="115"/>
    </location>
</feature>
<dbReference type="InterPro" id="IPR036244">
    <property type="entry name" value="TipA-like_antibiotic-bd"/>
</dbReference>
<sequence length="272" mass="29976">MWTIQEVARATGVSSRTLRHYDAIGLLPATETGPGGIRRYDDAALVRLQRILLLRDLGLGLAAIGDALADPGDGTSRAARAGADAREAAHLRAHLELLELERDALDRRIAAVRRTITARKDGTAMTKDMFDGFDHAQYEEEVTRRWGRDAYERSAAWWSAKTPQEQRDVQALAAELNAAWVEAARQGEAPDGELAQELAARHVRWLRSVPGTPAATGDEAQLAAYVRGLTELYTGDERFRGNWTGDPLQAVPHGPELVRDALLEWVDRNLAQ</sequence>
<gene>
    <name evidence="7" type="ORF">FH969_11585</name>
</gene>
<organism evidence="7 8">
    <name type="scientific">Miniimonas arenae</name>
    <dbReference type="NCBI Taxonomy" id="676201"/>
    <lineage>
        <taxon>Bacteria</taxon>
        <taxon>Bacillati</taxon>
        <taxon>Actinomycetota</taxon>
        <taxon>Actinomycetes</taxon>
        <taxon>Micrococcales</taxon>
        <taxon>Beutenbergiaceae</taxon>
        <taxon>Miniimonas</taxon>
    </lineage>
</organism>
<dbReference type="GO" id="GO:0003677">
    <property type="term" value="F:DNA binding"/>
    <property type="evidence" value="ECO:0007669"/>
    <property type="project" value="UniProtKB-KW"/>
</dbReference>
<dbReference type="EMBL" id="VENP01000048">
    <property type="protein sequence ID" value="TNU73385.1"/>
    <property type="molecule type" value="Genomic_DNA"/>
</dbReference>
<dbReference type="Pfam" id="PF07739">
    <property type="entry name" value="TipAS"/>
    <property type="match status" value="1"/>
</dbReference>
<dbReference type="PRINTS" id="PR00040">
    <property type="entry name" value="HTHMERR"/>
</dbReference>
<dbReference type="PANTHER" id="PTHR30204:SF69">
    <property type="entry name" value="MERR-FAMILY TRANSCRIPTIONAL REGULATOR"/>
    <property type="match status" value="1"/>
</dbReference>
<keyword evidence="3" id="KW-0238">DNA-binding</keyword>
<evidence type="ECO:0000256" key="2">
    <source>
        <dbReference type="ARBA" id="ARBA00023015"/>
    </source>
</evidence>
<dbReference type="SUPFAM" id="SSF46955">
    <property type="entry name" value="Putative DNA-binding domain"/>
    <property type="match status" value="1"/>
</dbReference>
<dbReference type="OrthoDB" id="9809391at2"/>
<feature type="domain" description="HTH merR-type" evidence="6">
    <location>
        <begin position="1"/>
        <end position="70"/>
    </location>
</feature>
<dbReference type="Proteomes" id="UP000313849">
    <property type="component" value="Unassembled WGS sequence"/>
</dbReference>
<evidence type="ECO:0000313" key="8">
    <source>
        <dbReference type="Proteomes" id="UP000313849"/>
    </source>
</evidence>
<dbReference type="CDD" id="cd01106">
    <property type="entry name" value="HTH_TipAL-Mta"/>
    <property type="match status" value="1"/>
</dbReference>
<evidence type="ECO:0000256" key="3">
    <source>
        <dbReference type="ARBA" id="ARBA00023125"/>
    </source>
</evidence>
<comment type="caution">
    <text evidence="7">The sequence shown here is derived from an EMBL/GenBank/DDBJ whole genome shotgun (WGS) entry which is preliminary data.</text>
</comment>
<dbReference type="PANTHER" id="PTHR30204">
    <property type="entry name" value="REDOX-CYCLING DRUG-SENSING TRANSCRIPTIONAL ACTIVATOR SOXR"/>
    <property type="match status" value="1"/>
</dbReference>
<protein>
    <submittedName>
        <fullName evidence="7">MerR family transcriptional regulator</fullName>
    </submittedName>
</protein>
<proteinExistence type="predicted"/>
<keyword evidence="2" id="KW-0805">Transcription regulation</keyword>
<dbReference type="InterPro" id="IPR012925">
    <property type="entry name" value="TipAS_dom"/>
</dbReference>
<dbReference type="SMART" id="SM00422">
    <property type="entry name" value="HTH_MERR"/>
    <property type="match status" value="1"/>
</dbReference>
<evidence type="ECO:0000259" key="6">
    <source>
        <dbReference type="PROSITE" id="PS50937"/>
    </source>
</evidence>
<keyword evidence="8" id="KW-1185">Reference proteome</keyword>
<evidence type="ECO:0000256" key="5">
    <source>
        <dbReference type="SAM" id="Coils"/>
    </source>
</evidence>
<dbReference type="Pfam" id="PF13411">
    <property type="entry name" value="MerR_1"/>
    <property type="match status" value="1"/>
</dbReference>
<keyword evidence="5" id="KW-0175">Coiled coil</keyword>
<evidence type="ECO:0000256" key="1">
    <source>
        <dbReference type="ARBA" id="ARBA00022491"/>
    </source>
</evidence>
<dbReference type="InterPro" id="IPR009061">
    <property type="entry name" value="DNA-bd_dom_put_sf"/>
</dbReference>
<dbReference type="GO" id="GO:0003700">
    <property type="term" value="F:DNA-binding transcription factor activity"/>
    <property type="evidence" value="ECO:0007669"/>
    <property type="project" value="InterPro"/>
</dbReference>
<accession>A0A5C5BBM8</accession>
<reference evidence="7 8" key="1">
    <citation type="submission" date="2019-06" db="EMBL/GenBank/DDBJ databases">
        <title>Draft genome sequence of Miniimonas arenae KCTC 19750T isolated from sea sand.</title>
        <authorList>
            <person name="Park S.-J."/>
        </authorList>
    </citation>
    <scope>NUCLEOTIDE SEQUENCE [LARGE SCALE GENOMIC DNA]</scope>
    <source>
        <strain evidence="7 8">KCTC 19750</strain>
    </source>
</reference>
<dbReference type="RefSeq" id="WP_108718558.1">
    <property type="nucleotide sequence ID" value="NZ_VENP01000048.1"/>
</dbReference>
<evidence type="ECO:0000313" key="7">
    <source>
        <dbReference type="EMBL" id="TNU73385.1"/>
    </source>
</evidence>
<keyword evidence="1" id="KW-0678">Repressor</keyword>
<dbReference type="InterPro" id="IPR000551">
    <property type="entry name" value="MerR-type_HTH_dom"/>
</dbReference>
<dbReference type="AlphaFoldDB" id="A0A5C5BBM8"/>
<keyword evidence="4" id="KW-0804">Transcription</keyword>
<name>A0A5C5BBM8_9MICO</name>
<dbReference type="SUPFAM" id="SSF89082">
    <property type="entry name" value="Antibiotic binding domain of TipA-like multidrug resistance regulators"/>
    <property type="match status" value="1"/>
</dbReference>
<dbReference type="Gene3D" id="1.10.490.50">
    <property type="entry name" value="Antibiotic binding domain of TipA-like multidrug resistance regulators"/>
    <property type="match status" value="1"/>
</dbReference>
<dbReference type="Gene3D" id="1.10.1660.10">
    <property type="match status" value="1"/>
</dbReference>
<evidence type="ECO:0000256" key="4">
    <source>
        <dbReference type="ARBA" id="ARBA00023163"/>
    </source>
</evidence>
<dbReference type="InterPro" id="IPR047057">
    <property type="entry name" value="MerR_fam"/>
</dbReference>
<dbReference type="PROSITE" id="PS50937">
    <property type="entry name" value="HTH_MERR_2"/>
    <property type="match status" value="1"/>
</dbReference>